<organism evidence="1 2">
    <name type="scientific">Amycolatopsis ultiminotia</name>
    <dbReference type="NCBI Taxonomy" id="543629"/>
    <lineage>
        <taxon>Bacteria</taxon>
        <taxon>Bacillati</taxon>
        <taxon>Actinomycetota</taxon>
        <taxon>Actinomycetes</taxon>
        <taxon>Pseudonocardiales</taxon>
        <taxon>Pseudonocardiaceae</taxon>
        <taxon>Amycolatopsis</taxon>
    </lineage>
</organism>
<sequence>MSAPNLTSTDGEVYVALADTTQVFPAVIEDERWSGFAVPRFRRPVAEAVVSWLNEMHEQDPDDWPDTASFDGDVLTLLETYADMLFLLTNRVPNPEETEVRPNRIEPDENGRYAIGREWPWELTAPPTDPQADADLLAESARLVPEDDEILVTINIDGTDPAFPALASEIHGWSRAGCPRFRRTVAEVVVAWISDTARKYPEGSDLAYWDGDTIVMVDHQAIGEDGYLPDRITAAEDGRFSIGANFEWERAD</sequence>
<evidence type="ECO:0000313" key="2">
    <source>
        <dbReference type="Proteomes" id="UP001500689"/>
    </source>
</evidence>
<dbReference type="EMBL" id="BAAAZN010000036">
    <property type="protein sequence ID" value="GAA3587566.1"/>
    <property type="molecule type" value="Genomic_DNA"/>
</dbReference>
<dbReference type="RefSeq" id="WP_344869339.1">
    <property type="nucleotide sequence ID" value="NZ_BAAAZN010000036.1"/>
</dbReference>
<evidence type="ECO:0000313" key="1">
    <source>
        <dbReference type="EMBL" id="GAA3587566.1"/>
    </source>
</evidence>
<proteinExistence type="predicted"/>
<protein>
    <submittedName>
        <fullName evidence="1">Uncharacterized protein</fullName>
    </submittedName>
</protein>
<dbReference type="Proteomes" id="UP001500689">
    <property type="component" value="Unassembled WGS sequence"/>
</dbReference>
<comment type="caution">
    <text evidence="1">The sequence shown here is derived from an EMBL/GenBank/DDBJ whole genome shotgun (WGS) entry which is preliminary data.</text>
</comment>
<keyword evidence="2" id="KW-1185">Reference proteome</keyword>
<name>A0ABP6YSG4_9PSEU</name>
<accession>A0ABP6YSG4</accession>
<reference evidence="2" key="1">
    <citation type="journal article" date="2019" name="Int. J. Syst. Evol. Microbiol.">
        <title>The Global Catalogue of Microorganisms (GCM) 10K type strain sequencing project: providing services to taxonomists for standard genome sequencing and annotation.</title>
        <authorList>
            <consortium name="The Broad Institute Genomics Platform"/>
            <consortium name="The Broad Institute Genome Sequencing Center for Infectious Disease"/>
            <person name="Wu L."/>
            <person name="Ma J."/>
        </authorList>
    </citation>
    <scope>NUCLEOTIDE SEQUENCE [LARGE SCALE GENOMIC DNA]</scope>
    <source>
        <strain evidence="2">JCM 16898</strain>
    </source>
</reference>
<gene>
    <name evidence="1" type="ORF">GCM10022222_85230</name>
</gene>